<dbReference type="AlphaFoldDB" id="A0A2S7YEM8"/>
<dbReference type="Proteomes" id="UP000237441">
    <property type="component" value="Unassembled WGS sequence"/>
</dbReference>
<evidence type="ECO:0000313" key="2">
    <source>
        <dbReference type="EMBL" id="PQK14393.1"/>
    </source>
</evidence>
<dbReference type="EMBL" id="JRHA01000004">
    <property type="protein sequence ID" value="PQK14393.1"/>
    <property type="molecule type" value="Genomic_DNA"/>
</dbReference>
<keyword evidence="1" id="KW-0732">Signal</keyword>
<sequence>MECCCRCMVLLGSFLCEDMCVAETDNEPLLVYAGENRSGQEKCWKSFLYIALLVGKDGIGGGILDMGSWCSWRRGVPAGPGSRSRQRRRP</sequence>
<gene>
    <name evidence="2" type="ORF">BB8028_0004g13230</name>
</gene>
<feature type="chain" id="PRO_5015425708" description="Secreted protein" evidence="1">
    <location>
        <begin position="23"/>
        <end position="90"/>
    </location>
</feature>
<evidence type="ECO:0008006" key="4">
    <source>
        <dbReference type="Google" id="ProtNLM"/>
    </source>
</evidence>
<evidence type="ECO:0000256" key="1">
    <source>
        <dbReference type="SAM" id="SignalP"/>
    </source>
</evidence>
<protein>
    <recommendedName>
        <fullName evidence="4">Secreted protein</fullName>
    </recommendedName>
</protein>
<reference evidence="2 3" key="1">
    <citation type="submission" date="2016-07" db="EMBL/GenBank/DDBJ databases">
        <title>Comparative genomics of the entomopathogenic fungus Beauveria bassiana.</title>
        <authorList>
            <person name="Valero Jimenez C.A."/>
            <person name="Zwaan B.J."/>
            <person name="Van Kan J.A."/>
            <person name="Takken W."/>
            <person name="Debets A.J."/>
            <person name="Schoustra S.E."/>
            <person name="Koenraadt C.J."/>
        </authorList>
    </citation>
    <scope>NUCLEOTIDE SEQUENCE [LARGE SCALE GENOMIC DNA]</scope>
    <source>
        <strain evidence="2 3">ARSEF 8028</strain>
    </source>
</reference>
<feature type="signal peptide" evidence="1">
    <location>
        <begin position="1"/>
        <end position="22"/>
    </location>
</feature>
<name>A0A2S7YEM8_BEABA</name>
<evidence type="ECO:0000313" key="3">
    <source>
        <dbReference type="Proteomes" id="UP000237441"/>
    </source>
</evidence>
<accession>A0A2S7YEM8</accession>
<comment type="caution">
    <text evidence="2">The sequence shown here is derived from an EMBL/GenBank/DDBJ whole genome shotgun (WGS) entry which is preliminary data.</text>
</comment>
<proteinExistence type="predicted"/>
<organism evidence="2 3">
    <name type="scientific">Beauveria bassiana</name>
    <name type="common">White muscardine disease fungus</name>
    <name type="synonym">Tritirachium shiotae</name>
    <dbReference type="NCBI Taxonomy" id="176275"/>
    <lineage>
        <taxon>Eukaryota</taxon>
        <taxon>Fungi</taxon>
        <taxon>Dikarya</taxon>
        <taxon>Ascomycota</taxon>
        <taxon>Pezizomycotina</taxon>
        <taxon>Sordariomycetes</taxon>
        <taxon>Hypocreomycetidae</taxon>
        <taxon>Hypocreales</taxon>
        <taxon>Cordycipitaceae</taxon>
        <taxon>Beauveria</taxon>
    </lineage>
</organism>